<comment type="caution">
    <text evidence="5">The sequence shown here is derived from an EMBL/GenBank/DDBJ whole genome shotgun (WGS) entry which is preliminary data.</text>
</comment>
<dbReference type="InterPro" id="IPR050129">
    <property type="entry name" value="Zn_alcohol_dh"/>
</dbReference>
<dbReference type="Gene3D" id="3.90.180.10">
    <property type="entry name" value="Medium-chain alcohol dehydrogenases, catalytic domain"/>
    <property type="match status" value="1"/>
</dbReference>
<evidence type="ECO:0000259" key="4">
    <source>
        <dbReference type="Pfam" id="PF08240"/>
    </source>
</evidence>
<dbReference type="Proteomes" id="UP000298488">
    <property type="component" value="Unassembled WGS sequence"/>
</dbReference>
<dbReference type="SUPFAM" id="SSF50129">
    <property type="entry name" value="GroES-like"/>
    <property type="match status" value="1"/>
</dbReference>
<accession>A0A4R8VD63</accession>
<dbReference type="InterPro" id="IPR013149">
    <property type="entry name" value="ADH-like_C"/>
</dbReference>
<dbReference type="InterPro" id="IPR013154">
    <property type="entry name" value="ADH-like_N"/>
</dbReference>
<dbReference type="GO" id="GO:0016491">
    <property type="term" value="F:oxidoreductase activity"/>
    <property type="evidence" value="ECO:0007669"/>
    <property type="project" value="UniProtKB-KW"/>
</dbReference>
<organism evidence="5 6">
    <name type="scientific">Terrimesophilobacter mesophilus</name>
    <dbReference type="NCBI Taxonomy" id="433647"/>
    <lineage>
        <taxon>Bacteria</taxon>
        <taxon>Bacillati</taxon>
        <taxon>Actinomycetota</taxon>
        <taxon>Actinomycetes</taxon>
        <taxon>Micrococcales</taxon>
        <taxon>Microbacteriaceae</taxon>
        <taxon>Terrimesophilobacter</taxon>
    </lineage>
</organism>
<protein>
    <recommendedName>
        <fullName evidence="7">L-iditol 2-dehydrogenase</fullName>
    </recommendedName>
</protein>
<feature type="domain" description="Alcohol dehydrogenase-like N-terminal" evidence="4">
    <location>
        <begin position="37"/>
        <end position="148"/>
    </location>
</feature>
<sequence length="353" mass="37157">MTTTVDTEVKTTFVAGAITGVGKVELVDIPTPTPDFGEALIRIEATAICTWEQRTYSGAQSNKFPFIGGHEVAGTIVSFGPGYRGTLAIGDRVALGGSACGSCHWCYTGKDRVCEMHYDGAVEYDAGWGPGGFAELKLHPADGLFPIGDVPAEIGCLAEPLSCALHAARLSGAEVGQDVVILGAGVMGLMNLIAMKKRGARVIVSEVDAARLAKAKAMGADITIDASKQDPVAVVKELTDGRGADIVLAAIGHRVANEQGMQMIAQRGTFVVFASAHPETPIEVGPNSLHNNEQRVIGVVSSEKQDFYLAAKLIRQGQVDLTPLLQNRYPLSNLSGALDEAILPGTYRIVVES</sequence>
<dbReference type="Pfam" id="PF00107">
    <property type="entry name" value="ADH_zinc_N"/>
    <property type="match status" value="1"/>
</dbReference>
<comment type="cofactor">
    <cofactor evidence="1">
        <name>Zn(2+)</name>
        <dbReference type="ChEBI" id="CHEBI:29105"/>
    </cofactor>
</comment>
<keyword evidence="2" id="KW-0560">Oxidoreductase</keyword>
<dbReference type="InterPro" id="IPR011032">
    <property type="entry name" value="GroES-like_sf"/>
</dbReference>
<evidence type="ECO:0000256" key="1">
    <source>
        <dbReference type="ARBA" id="ARBA00001947"/>
    </source>
</evidence>
<dbReference type="SUPFAM" id="SSF51735">
    <property type="entry name" value="NAD(P)-binding Rossmann-fold domains"/>
    <property type="match status" value="1"/>
</dbReference>
<dbReference type="EMBL" id="SOFI01000003">
    <property type="protein sequence ID" value="TFB80080.1"/>
    <property type="molecule type" value="Genomic_DNA"/>
</dbReference>
<proteinExistence type="predicted"/>
<dbReference type="Gene3D" id="3.40.50.720">
    <property type="entry name" value="NAD(P)-binding Rossmann-like Domain"/>
    <property type="match status" value="1"/>
</dbReference>
<evidence type="ECO:0000313" key="5">
    <source>
        <dbReference type="EMBL" id="TFB80080.1"/>
    </source>
</evidence>
<evidence type="ECO:0000256" key="2">
    <source>
        <dbReference type="ARBA" id="ARBA00023002"/>
    </source>
</evidence>
<reference evidence="5 6" key="1">
    <citation type="submission" date="2019-03" db="EMBL/GenBank/DDBJ databases">
        <title>Genomics of glacier-inhabiting Cryobacterium strains.</title>
        <authorList>
            <person name="Liu Q."/>
            <person name="Xin Y.-H."/>
        </authorList>
    </citation>
    <scope>NUCLEOTIDE SEQUENCE [LARGE SCALE GENOMIC DNA]</scope>
    <source>
        <strain evidence="5 6">CGMCC 1.10440</strain>
    </source>
</reference>
<dbReference type="Pfam" id="PF08240">
    <property type="entry name" value="ADH_N"/>
    <property type="match status" value="1"/>
</dbReference>
<name>A0A4R8VD63_9MICO</name>
<evidence type="ECO:0000313" key="6">
    <source>
        <dbReference type="Proteomes" id="UP000298488"/>
    </source>
</evidence>
<dbReference type="InterPro" id="IPR036291">
    <property type="entry name" value="NAD(P)-bd_dom_sf"/>
</dbReference>
<feature type="domain" description="Alcohol dehydrogenase-like C-terminal" evidence="3">
    <location>
        <begin position="187"/>
        <end position="314"/>
    </location>
</feature>
<dbReference type="AlphaFoldDB" id="A0A4R8VD63"/>
<dbReference type="RefSeq" id="WP_104095948.1">
    <property type="nucleotide sequence ID" value="NZ_JACHBP010000001.1"/>
</dbReference>
<dbReference type="PANTHER" id="PTHR43401">
    <property type="entry name" value="L-THREONINE 3-DEHYDROGENASE"/>
    <property type="match status" value="1"/>
</dbReference>
<keyword evidence="6" id="KW-1185">Reference proteome</keyword>
<evidence type="ECO:0000259" key="3">
    <source>
        <dbReference type="Pfam" id="PF00107"/>
    </source>
</evidence>
<dbReference type="PANTHER" id="PTHR43401:SF2">
    <property type="entry name" value="L-THREONINE 3-DEHYDROGENASE"/>
    <property type="match status" value="1"/>
</dbReference>
<dbReference type="OrthoDB" id="9797931at2"/>
<gene>
    <name evidence="5" type="ORF">E3N84_08495</name>
</gene>
<evidence type="ECO:0008006" key="7">
    <source>
        <dbReference type="Google" id="ProtNLM"/>
    </source>
</evidence>